<dbReference type="InterPro" id="IPR015018">
    <property type="entry name" value="DUF1905"/>
</dbReference>
<dbReference type="AlphaFoldDB" id="A0A4Y3KXF9"/>
<evidence type="ECO:0000313" key="1">
    <source>
        <dbReference type="EMBL" id="GEA87528.1"/>
    </source>
</evidence>
<protein>
    <submittedName>
        <fullName evidence="1">Uncharacterized protein</fullName>
    </submittedName>
</protein>
<gene>
    <name evidence="1" type="ORF">CCE01nite_14770</name>
</gene>
<sequence>MELRTEVLGTGGTTAGIVVPDDAVTALGGGRRPKVVATVNGFTYRTSIAAMDGRFLVPLSAERRAAAGVAAGDAVDVTLELDTAPREVTVPEDLAAALDAQPGARARFDALSFSNRQRHVLAVEGAKASETRARRVEKVVAAMTDQPGD</sequence>
<dbReference type="SUPFAM" id="SSF141694">
    <property type="entry name" value="AF2212/PG0164-like"/>
    <property type="match status" value="1"/>
</dbReference>
<dbReference type="Gene3D" id="2.40.30.100">
    <property type="entry name" value="AF2212/PG0164-like"/>
    <property type="match status" value="1"/>
</dbReference>
<name>A0A4Y3KXF9_9CELL</name>
<comment type="caution">
    <text evidence="1">The sequence shown here is derived from an EMBL/GenBank/DDBJ whole genome shotgun (WGS) entry which is preliminary data.</text>
</comment>
<dbReference type="RefSeq" id="WP_141372128.1">
    <property type="nucleotide sequence ID" value="NZ_BJLR01000016.1"/>
</dbReference>
<dbReference type="Proteomes" id="UP000317046">
    <property type="component" value="Unassembled WGS sequence"/>
</dbReference>
<evidence type="ECO:0000313" key="2">
    <source>
        <dbReference type="Proteomes" id="UP000317046"/>
    </source>
</evidence>
<proteinExistence type="predicted"/>
<keyword evidence="2" id="KW-1185">Reference proteome</keyword>
<dbReference type="EMBL" id="BJLR01000016">
    <property type="protein sequence ID" value="GEA87528.1"/>
    <property type="molecule type" value="Genomic_DNA"/>
</dbReference>
<dbReference type="InterPro" id="IPR037079">
    <property type="entry name" value="AF2212/PG0164-like_sf"/>
</dbReference>
<dbReference type="Pfam" id="PF08922">
    <property type="entry name" value="DUF1905"/>
    <property type="match status" value="1"/>
</dbReference>
<dbReference type="Pfam" id="PF13376">
    <property type="entry name" value="OmdA"/>
    <property type="match status" value="1"/>
</dbReference>
<accession>A0A4Y3KXF9</accession>
<reference evidence="1" key="1">
    <citation type="submission" date="2019-06" db="EMBL/GenBank/DDBJ databases">
        <title>Whole genome shotgun sequence of Cellulomonas cellasea NBRC 3753.</title>
        <authorList>
            <person name="Hosoyama A."/>
            <person name="Uohara A."/>
            <person name="Ohji S."/>
            <person name="Ichikawa N."/>
        </authorList>
    </citation>
    <scope>NUCLEOTIDE SEQUENCE [LARGE SCALE GENOMIC DNA]</scope>
    <source>
        <strain evidence="1">NBRC 3753</strain>
    </source>
</reference>
<organism evidence="1 2">
    <name type="scientific">Cellulomonas cellasea</name>
    <dbReference type="NCBI Taxonomy" id="43670"/>
    <lineage>
        <taxon>Bacteria</taxon>
        <taxon>Bacillati</taxon>
        <taxon>Actinomycetota</taxon>
        <taxon>Actinomycetes</taxon>
        <taxon>Micrococcales</taxon>
        <taxon>Cellulomonadaceae</taxon>
        <taxon>Cellulomonas</taxon>
    </lineage>
</organism>